<reference evidence="1" key="1">
    <citation type="submission" date="2006-05" db="EMBL/GenBank/DDBJ databases">
        <title>Annotation of the draft genome assembly of Desulfuromonas acetoxidans DSM 684.</title>
        <authorList>
            <consortium name="US DOE Joint Genome Institute (JGI-ORNL)"/>
            <person name="Larimer F."/>
            <person name="Land M."/>
            <person name="Hauser L."/>
        </authorList>
    </citation>
    <scope>NUCLEOTIDE SEQUENCE [LARGE SCALE GENOMIC DNA]</scope>
    <source>
        <strain evidence="1">DSM 684</strain>
    </source>
</reference>
<dbReference type="RefSeq" id="WP_006000643.1">
    <property type="nucleotide sequence ID" value="NZ_AAEW02000009.1"/>
</dbReference>
<keyword evidence="2" id="KW-1185">Reference proteome</keyword>
<proteinExistence type="predicted"/>
<accession>Q1JZA5</accession>
<comment type="caution">
    <text evidence="1">The sequence shown here is derived from an EMBL/GenBank/DDBJ whole genome shotgun (WGS) entry which is preliminary data.</text>
</comment>
<evidence type="ECO:0000313" key="2">
    <source>
        <dbReference type="Proteomes" id="UP000005695"/>
    </source>
</evidence>
<evidence type="ECO:0000313" key="1">
    <source>
        <dbReference type="EMBL" id="EAT15662.1"/>
    </source>
</evidence>
<dbReference type="Proteomes" id="UP000005695">
    <property type="component" value="Unassembled WGS sequence"/>
</dbReference>
<dbReference type="SUPFAM" id="SSF52402">
    <property type="entry name" value="Adenine nucleotide alpha hydrolases-like"/>
    <property type="match status" value="1"/>
</dbReference>
<dbReference type="EMBL" id="AAEW02000009">
    <property type="protein sequence ID" value="EAT15662.1"/>
    <property type="molecule type" value="Genomic_DNA"/>
</dbReference>
<sequence length="132" mass="14651">MDCQTIVVNYTHPDRDAEALSTALELAYRHESELLLLHSNGACCKEACQRNYLFSEEELVQQVNKANGYGVPVVVKIVDEQSPLEEAIRHLDNHDLLVVGDSHADCFSNRVNNVSASRVCFPSQVEPLAQAV</sequence>
<dbReference type="Gene3D" id="3.40.50.620">
    <property type="entry name" value="HUPs"/>
    <property type="match status" value="1"/>
</dbReference>
<protein>
    <recommendedName>
        <fullName evidence="3">UspA</fullName>
    </recommendedName>
</protein>
<dbReference type="AlphaFoldDB" id="Q1JZA5"/>
<dbReference type="InterPro" id="IPR014729">
    <property type="entry name" value="Rossmann-like_a/b/a_fold"/>
</dbReference>
<organism evidence="1 2">
    <name type="scientific">Desulfuromonas acetoxidans (strain DSM 684 / 11070)</name>
    <dbReference type="NCBI Taxonomy" id="281689"/>
    <lineage>
        <taxon>Bacteria</taxon>
        <taxon>Pseudomonadati</taxon>
        <taxon>Thermodesulfobacteriota</taxon>
        <taxon>Desulfuromonadia</taxon>
        <taxon>Desulfuromonadales</taxon>
        <taxon>Desulfuromonadaceae</taxon>
        <taxon>Desulfuromonas</taxon>
    </lineage>
</organism>
<name>Q1JZA5_DESA6</name>
<evidence type="ECO:0008006" key="3">
    <source>
        <dbReference type="Google" id="ProtNLM"/>
    </source>
</evidence>
<gene>
    <name evidence="1" type="ORF">Dace_1524</name>
</gene>
<reference evidence="1" key="2">
    <citation type="submission" date="2006-05" db="EMBL/GenBank/DDBJ databases">
        <title>Sequencing of the draft genome and assembly of Desulfuromonas acetoxidans DSM 684.</title>
        <authorList>
            <consortium name="US DOE Joint Genome Institute (JGI-PGF)"/>
            <person name="Copeland A."/>
            <person name="Lucas S."/>
            <person name="Lapidus A."/>
            <person name="Barry K."/>
            <person name="Detter J.C."/>
            <person name="Glavina del Rio T."/>
            <person name="Hammon N."/>
            <person name="Israni S."/>
            <person name="Dalin E."/>
            <person name="Tice H."/>
            <person name="Bruce D."/>
            <person name="Pitluck S."/>
            <person name="Richardson P."/>
        </authorList>
    </citation>
    <scope>NUCLEOTIDE SEQUENCE [LARGE SCALE GENOMIC DNA]</scope>
    <source>
        <strain evidence="1">DSM 684</strain>
    </source>
</reference>